<dbReference type="PROSITE" id="PS51125">
    <property type="entry name" value="NHL"/>
    <property type="match status" value="1"/>
</dbReference>
<dbReference type="PANTHER" id="PTHR10680:SF38">
    <property type="entry name" value="BLL1368 PROTEIN"/>
    <property type="match status" value="1"/>
</dbReference>
<evidence type="ECO:0000256" key="4">
    <source>
        <dbReference type="PROSITE-ProRule" id="PRU00504"/>
    </source>
</evidence>
<dbReference type="PANTHER" id="PTHR10680">
    <property type="entry name" value="PEPTIDYL-GLYCINE ALPHA-AMIDATING MONOOXYGENASE"/>
    <property type="match status" value="1"/>
</dbReference>
<keyword evidence="3" id="KW-0325">Glycoprotein</keyword>
<name>A0A6B1D9C4_9CHLR</name>
<keyword evidence="2" id="KW-0677">Repeat</keyword>
<proteinExistence type="predicted"/>
<reference evidence="5" key="1">
    <citation type="submission" date="2019-09" db="EMBL/GenBank/DDBJ databases">
        <title>Characterisation of the sponge microbiome using genome-centric metagenomics.</title>
        <authorList>
            <person name="Engelberts J.P."/>
            <person name="Robbins S.J."/>
            <person name="De Goeij J.M."/>
            <person name="Aranda M."/>
            <person name="Bell S.C."/>
            <person name="Webster N.S."/>
        </authorList>
    </citation>
    <scope>NUCLEOTIDE SEQUENCE</scope>
    <source>
        <strain evidence="5">SB0661_bin_32</strain>
    </source>
</reference>
<dbReference type="GO" id="GO:0005576">
    <property type="term" value="C:extracellular region"/>
    <property type="evidence" value="ECO:0007669"/>
    <property type="project" value="TreeGrafter"/>
</dbReference>
<dbReference type="CDD" id="cd14958">
    <property type="entry name" value="NHL_PAL_like"/>
    <property type="match status" value="1"/>
</dbReference>
<evidence type="ECO:0000256" key="1">
    <source>
        <dbReference type="ARBA" id="ARBA00022729"/>
    </source>
</evidence>
<evidence type="ECO:0000313" key="5">
    <source>
        <dbReference type="EMBL" id="MYC95992.1"/>
    </source>
</evidence>
<comment type="caution">
    <text evidence="5">The sequence shown here is derived from an EMBL/GenBank/DDBJ whole genome shotgun (WGS) entry which is preliminary data.</text>
</comment>
<dbReference type="Pfam" id="PF01436">
    <property type="entry name" value="NHL"/>
    <property type="match status" value="1"/>
</dbReference>
<dbReference type="AlphaFoldDB" id="A0A6B1D9C4"/>
<dbReference type="InterPro" id="IPR011042">
    <property type="entry name" value="6-blade_b-propeller_TolB-like"/>
</dbReference>
<accession>A0A6B1D9C4</accession>
<gene>
    <name evidence="5" type="ORF">F4X14_13610</name>
</gene>
<dbReference type="InterPro" id="IPR001258">
    <property type="entry name" value="NHL_repeat"/>
</dbReference>
<organism evidence="5">
    <name type="scientific">Caldilineaceae bacterium SB0661_bin_32</name>
    <dbReference type="NCBI Taxonomy" id="2605255"/>
    <lineage>
        <taxon>Bacteria</taxon>
        <taxon>Bacillati</taxon>
        <taxon>Chloroflexota</taxon>
        <taxon>Caldilineae</taxon>
        <taxon>Caldilineales</taxon>
        <taxon>Caldilineaceae</taxon>
    </lineage>
</organism>
<dbReference type="Gene3D" id="2.120.10.30">
    <property type="entry name" value="TolB, C-terminal domain"/>
    <property type="match status" value="2"/>
</dbReference>
<dbReference type="SUPFAM" id="SSF101898">
    <property type="entry name" value="NHL repeat"/>
    <property type="match status" value="1"/>
</dbReference>
<sequence length="298" mass="32981">MRPANRYSRGGREMAGSQGGLEYKVVEGWGQGAGSRVFGGVTPAVATDSSDRVYIARRDPPAILVYDSGGNFLAARGEDLFKNSHSVWFNEQDQMYVADVDDHTVRKLDTEGRVLQTLGTPDAVGAPGQPFNRPTWAVEAPWGDIYVADGYGQFRVHRFSADGTLLQSWGEEGTGPGQFALPHGLRVDSRGRVLILDRENRRMQIFDAEGTYIGEWPDLDGPNDLYIDSDDKIYMAEGNYRISVFDLDGELLARWGEQGEAPGQFANGPHGLWLDSQGDLYVAEVPFLDNRLQKFTQV</sequence>
<evidence type="ECO:0000256" key="3">
    <source>
        <dbReference type="ARBA" id="ARBA00023180"/>
    </source>
</evidence>
<keyword evidence="1" id="KW-0732">Signal</keyword>
<protein>
    <recommendedName>
        <fullName evidence="6">6-bladed beta-propeller</fullName>
    </recommendedName>
</protein>
<dbReference type="EMBL" id="VXMH01000071">
    <property type="protein sequence ID" value="MYC95992.1"/>
    <property type="molecule type" value="Genomic_DNA"/>
</dbReference>
<evidence type="ECO:0008006" key="6">
    <source>
        <dbReference type="Google" id="ProtNLM"/>
    </source>
</evidence>
<evidence type="ECO:0000256" key="2">
    <source>
        <dbReference type="ARBA" id="ARBA00022737"/>
    </source>
</evidence>
<feature type="repeat" description="NHL" evidence="4">
    <location>
        <begin position="166"/>
        <end position="209"/>
    </location>
</feature>